<dbReference type="SUPFAM" id="SSF57756">
    <property type="entry name" value="Retrovirus zinc finger-like domains"/>
    <property type="match status" value="1"/>
</dbReference>
<dbReference type="EMBL" id="PNBA02000002">
    <property type="protein sequence ID" value="KAG6432216.1"/>
    <property type="molecule type" value="Genomic_DNA"/>
</dbReference>
<comment type="caution">
    <text evidence="3">The sequence shown here is derived from an EMBL/GenBank/DDBJ whole genome shotgun (WGS) entry which is preliminary data.</text>
</comment>
<protein>
    <recommendedName>
        <fullName evidence="2">CCHC-type domain-containing protein</fullName>
    </recommendedName>
</protein>
<sequence length="377" mass="41787">MSNTDGSNTKNTSLDPSHPYYVHHSDQPGHLLVPTKLNGTNYQSWSRSMLHALTAKSKVGFIDGSISPPSQVEDPTIYFLWKQCNSMIMSWLTHSVEADIAEGIIHAKTSQQVWEDLRDQFSQKNAPAIYQVQRSIATITQGSSTVAAYYTKFKALWAELDTYRTHVACNQEKLHNEEKEEDRLMQFLMGLNDVFKAARSNILMMNPLPNVRQAYSLVIQEEMQRQVSSDTPENFSIAATVQGKSFPSKNSKEKLCDHCHRSGHIIADCRTLKYHCTFCNKRGHTEDRCRLKNGGGAARYTQGIHRGNTPSAHMADASQQGAGNSLINGISPEYLQQLAQAVSALNKNNQSGNNDVHANAAGSSTSSHAFVNIADAN</sequence>
<organism evidence="3">
    <name type="scientific">Salvia splendens</name>
    <name type="common">Scarlet sage</name>
    <dbReference type="NCBI Taxonomy" id="180675"/>
    <lineage>
        <taxon>Eukaryota</taxon>
        <taxon>Viridiplantae</taxon>
        <taxon>Streptophyta</taxon>
        <taxon>Embryophyta</taxon>
        <taxon>Tracheophyta</taxon>
        <taxon>Spermatophyta</taxon>
        <taxon>Magnoliopsida</taxon>
        <taxon>eudicotyledons</taxon>
        <taxon>Gunneridae</taxon>
        <taxon>Pentapetalae</taxon>
        <taxon>asterids</taxon>
        <taxon>lamiids</taxon>
        <taxon>Lamiales</taxon>
        <taxon>Lamiaceae</taxon>
        <taxon>Nepetoideae</taxon>
        <taxon>Mentheae</taxon>
        <taxon>Salviinae</taxon>
        <taxon>Salvia</taxon>
        <taxon>Salvia subgen. Calosphace</taxon>
        <taxon>core Calosphace</taxon>
    </lineage>
</organism>
<dbReference type="InterPro" id="IPR029472">
    <property type="entry name" value="Copia-like_N"/>
</dbReference>
<reference evidence="3" key="1">
    <citation type="submission" date="2018-01" db="EMBL/GenBank/DDBJ databases">
        <authorList>
            <person name="Mao J.F."/>
        </authorList>
    </citation>
    <scope>NUCLEOTIDE SEQUENCE</scope>
    <source>
        <strain evidence="3">Huo1</strain>
        <tissue evidence="3">Leaf</tissue>
    </source>
</reference>
<evidence type="ECO:0000313" key="4">
    <source>
        <dbReference type="Proteomes" id="UP000298416"/>
    </source>
</evidence>
<dbReference type="Proteomes" id="UP000298416">
    <property type="component" value="Unassembled WGS sequence"/>
</dbReference>
<evidence type="ECO:0000256" key="1">
    <source>
        <dbReference type="SAM" id="MobiDB-lite"/>
    </source>
</evidence>
<dbReference type="AlphaFoldDB" id="A0A8X8YGS1"/>
<feature type="domain" description="CCHC-type" evidence="2">
    <location>
        <begin position="275"/>
        <end position="291"/>
    </location>
</feature>
<dbReference type="Pfam" id="PF14244">
    <property type="entry name" value="Retrotran_gag_3"/>
    <property type="match status" value="1"/>
</dbReference>
<dbReference type="GO" id="GO:0003676">
    <property type="term" value="F:nucleic acid binding"/>
    <property type="evidence" value="ECO:0007669"/>
    <property type="project" value="InterPro"/>
</dbReference>
<feature type="domain" description="CCHC-type" evidence="2">
    <location>
        <begin position="255"/>
        <end position="271"/>
    </location>
</feature>
<keyword evidence="4" id="KW-1185">Reference proteome</keyword>
<evidence type="ECO:0000259" key="2">
    <source>
        <dbReference type="SMART" id="SM00343"/>
    </source>
</evidence>
<dbReference type="Pfam" id="PF03732">
    <property type="entry name" value="Retrotrans_gag"/>
    <property type="match status" value="1"/>
</dbReference>
<dbReference type="SMART" id="SM00343">
    <property type="entry name" value="ZnF_C2HC"/>
    <property type="match status" value="2"/>
</dbReference>
<dbReference type="Gene3D" id="4.10.60.10">
    <property type="entry name" value="Zinc finger, CCHC-type"/>
    <property type="match status" value="1"/>
</dbReference>
<dbReference type="PANTHER" id="PTHR37610">
    <property type="entry name" value="CCHC-TYPE DOMAIN-CONTAINING PROTEIN"/>
    <property type="match status" value="1"/>
</dbReference>
<feature type="compositionally biased region" description="Polar residues" evidence="1">
    <location>
        <begin position="1"/>
        <end position="15"/>
    </location>
</feature>
<proteinExistence type="predicted"/>
<dbReference type="GO" id="GO:0008270">
    <property type="term" value="F:zinc ion binding"/>
    <property type="evidence" value="ECO:0007669"/>
    <property type="project" value="InterPro"/>
</dbReference>
<accession>A0A8X8YGS1</accession>
<reference evidence="3" key="2">
    <citation type="submission" date="2020-08" db="EMBL/GenBank/DDBJ databases">
        <title>Plant Genome Project.</title>
        <authorList>
            <person name="Zhang R.-G."/>
        </authorList>
    </citation>
    <scope>NUCLEOTIDE SEQUENCE</scope>
    <source>
        <strain evidence="3">Huo1</strain>
        <tissue evidence="3">Leaf</tissue>
    </source>
</reference>
<gene>
    <name evidence="3" type="ORF">SASPL_103790</name>
</gene>
<dbReference type="InterPro" id="IPR005162">
    <property type="entry name" value="Retrotrans_gag_dom"/>
</dbReference>
<evidence type="ECO:0000313" key="3">
    <source>
        <dbReference type="EMBL" id="KAG6432216.1"/>
    </source>
</evidence>
<dbReference type="PANTHER" id="PTHR37610:SF60">
    <property type="entry name" value="RETROTRANSPOSON COPIA-LIKE N-TERMINAL DOMAIN-CONTAINING PROTEIN"/>
    <property type="match status" value="1"/>
</dbReference>
<feature type="region of interest" description="Disordered" evidence="1">
    <location>
        <begin position="1"/>
        <end position="20"/>
    </location>
</feature>
<dbReference type="InterPro" id="IPR036875">
    <property type="entry name" value="Znf_CCHC_sf"/>
</dbReference>
<name>A0A8X8YGS1_SALSN</name>
<dbReference type="InterPro" id="IPR001878">
    <property type="entry name" value="Znf_CCHC"/>
</dbReference>